<comment type="subunit">
    <text evidence="6">Part of the ribosomal stalk of the 50S ribosomal subunit. The N-terminus interacts with L11 and the large rRNA to form the base of the stalk. The C-terminus forms an elongated spine to which L12 dimers bind in a sequential fashion forming a multimeric L10(L12)X complex.</text>
</comment>
<dbReference type="Gene3D" id="6.10.250.290">
    <property type="match status" value="1"/>
</dbReference>
<dbReference type="Proteomes" id="UP000596092">
    <property type="component" value="Chromosome"/>
</dbReference>
<dbReference type="GO" id="GO:0006412">
    <property type="term" value="P:translation"/>
    <property type="evidence" value="ECO:0007669"/>
    <property type="project" value="UniProtKB-UniRule"/>
</dbReference>
<dbReference type="KEGG" id="dog:HP555_07515"/>
<protein>
    <recommendedName>
        <fullName evidence="5 6">Large ribosomal subunit protein uL10</fullName>
    </recommendedName>
</protein>
<dbReference type="CDD" id="cd05797">
    <property type="entry name" value="Ribosomal_L10"/>
    <property type="match status" value="1"/>
</dbReference>
<name>A0A7T5VDC2_9BACT</name>
<evidence type="ECO:0000256" key="4">
    <source>
        <dbReference type="ARBA" id="ARBA00023274"/>
    </source>
</evidence>
<keyword evidence="6" id="KW-0699">rRNA-binding</keyword>
<dbReference type="GO" id="GO:0005840">
    <property type="term" value="C:ribosome"/>
    <property type="evidence" value="ECO:0007669"/>
    <property type="project" value="UniProtKB-KW"/>
</dbReference>
<keyword evidence="8" id="KW-1185">Reference proteome</keyword>
<comment type="function">
    <text evidence="1 6">Forms part of the ribosomal stalk, playing a central role in the interaction of the ribosome with GTP-bound translation factors.</text>
</comment>
<dbReference type="GO" id="GO:0070180">
    <property type="term" value="F:large ribosomal subunit rRNA binding"/>
    <property type="evidence" value="ECO:0007669"/>
    <property type="project" value="UniProtKB-UniRule"/>
</dbReference>
<sequence>MNRDQKTAIVSELNKTFSEAKFAVVADYRGLKVTELEKLRKDLRANDAKVRIAKNTLLRRAVVGTPYEVLSDSFSESTVVAVGFNEPVAPSKVLTAFAAEFKAFSIRTAALEGTLISADDVVALSKLPGREELLAKLLGTMSAVPTGFVRVLSAVPQKLLYALSAVKDQKEN</sequence>
<evidence type="ECO:0000313" key="8">
    <source>
        <dbReference type="Proteomes" id="UP000596092"/>
    </source>
</evidence>
<dbReference type="SUPFAM" id="SSF160369">
    <property type="entry name" value="Ribosomal protein L10-like"/>
    <property type="match status" value="1"/>
</dbReference>
<gene>
    <name evidence="6 7" type="primary">rplJ</name>
    <name evidence="7" type="ORF">HP555_07515</name>
</gene>
<organism evidence="7 8">
    <name type="scientific">Desulfobulbus oligotrophicus</name>
    <dbReference type="NCBI Taxonomy" id="1909699"/>
    <lineage>
        <taxon>Bacteria</taxon>
        <taxon>Pseudomonadati</taxon>
        <taxon>Thermodesulfobacteriota</taxon>
        <taxon>Desulfobulbia</taxon>
        <taxon>Desulfobulbales</taxon>
        <taxon>Desulfobulbaceae</taxon>
        <taxon>Desulfobulbus</taxon>
    </lineage>
</organism>
<evidence type="ECO:0000256" key="1">
    <source>
        <dbReference type="ARBA" id="ARBA00002633"/>
    </source>
</evidence>
<evidence type="ECO:0000256" key="3">
    <source>
        <dbReference type="ARBA" id="ARBA00022980"/>
    </source>
</evidence>
<dbReference type="InterPro" id="IPR001790">
    <property type="entry name" value="Ribosomal_uL10"/>
</dbReference>
<accession>A0A7T5VDC2</accession>
<dbReference type="InterPro" id="IPR043141">
    <property type="entry name" value="Ribosomal_uL10-like_sf"/>
</dbReference>
<dbReference type="AlphaFoldDB" id="A0A7T5VDC2"/>
<evidence type="ECO:0000256" key="6">
    <source>
        <dbReference type="HAMAP-Rule" id="MF_00362"/>
    </source>
</evidence>
<keyword evidence="4 6" id="KW-0687">Ribonucleoprotein</keyword>
<dbReference type="Pfam" id="PF00466">
    <property type="entry name" value="Ribosomal_L10"/>
    <property type="match status" value="1"/>
</dbReference>
<dbReference type="GO" id="GO:1990904">
    <property type="term" value="C:ribonucleoprotein complex"/>
    <property type="evidence" value="ECO:0007669"/>
    <property type="project" value="UniProtKB-KW"/>
</dbReference>
<evidence type="ECO:0000256" key="5">
    <source>
        <dbReference type="ARBA" id="ARBA00035202"/>
    </source>
</evidence>
<keyword evidence="6" id="KW-0694">RNA-binding</keyword>
<keyword evidence="3 6" id="KW-0689">Ribosomal protein</keyword>
<dbReference type="NCBIfam" id="NF000955">
    <property type="entry name" value="PRK00099.1-1"/>
    <property type="match status" value="1"/>
</dbReference>
<comment type="similarity">
    <text evidence="2 6">Belongs to the universal ribosomal protein uL10 family.</text>
</comment>
<dbReference type="Gene3D" id="3.30.70.1730">
    <property type="match status" value="1"/>
</dbReference>
<dbReference type="EMBL" id="CP054140">
    <property type="protein sequence ID" value="QQG65716.1"/>
    <property type="molecule type" value="Genomic_DNA"/>
</dbReference>
<dbReference type="HAMAP" id="MF_00362">
    <property type="entry name" value="Ribosomal_uL10"/>
    <property type="match status" value="1"/>
</dbReference>
<evidence type="ECO:0000313" key="7">
    <source>
        <dbReference type="EMBL" id="QQG65716.1"/>
    </source>
</evidence>
<proteinExistence type="inferred from homology"/>
<dbReference type="RefSeq" id="WP_199261116.1">
    <property type="nucleotide sequence ID" value="NZ_CP054140.1"/>
</dbReference>
<dbReference type="InterPro" id="IPR022973">
    <property type="entry name" value="Ribosomal_uL10_bac"/>
</dbReference>
<dbReference type="PANTHER" id="PTHR11560">
    <property type="entry name" value="39S RIBOSOMAL PROTEIN L10, MITOCHONDRIAL"/>
    <property type="match status" value="1"/>
</dbReference>
<dbReference type="InterPro" id="IPR047865">
    <property type="entry name" value="Ribosomal_uL10_bac_type"/>
</dbReference>
<reference evidence="7 8" key="1">
    <citation type="submission" date="2020-05" db="EMBL/GenBank/DDBJ databases">
        <title>Complete genome of Desulfobulbus oligotrophicus.</title>
        <authorList>
            <person name="Podar M."/>
        </authorList>
    </citation>
    <scope>NUCLEOTIDE SEQUENCE [LARGE SCALE GENOMIC DNA]</scope>
    <source>
        <strain evidence="7 8">Prop6</strain>
    </source>
</reference>
<evidence type="ECO:0000256" key="2">
    <source>
        <dbReference type="ARBA" id="ARBA00008889"/>
    </source>
</evidence>